<comment type="caution">
    <text evidence="1">The sequence shown here is derived from an EMBL/GenBank/DDBJ whole genome shotgun (WGS) entry which is preliminary data.</text>
</comment>
<reference evidence="1" key="1">
    <citation type="journal article" date="2019" name="bioRxiv">
        <title>The Genome of the Zebra Mussel, Dreissena polymorpha: A Resource for Invasive Species Research.</title>
        <authorList>
            <person name="McCartney M.A."/>
            <person name="Auch B."/>
            <person name="Kono T."/>
            <person name="Mallez S."/>
            <person name="Zhang Y."/>
            <person name="Obille A."/>
            <person name="Becker A."/>
            <person name="Abrahante J.E."/>
            <person name="Garbe J."/>
            <person name="Badalamenti J.P."/>
            <person name="Herman A."/>
            <person name="Mangelson H."/>
            <person name="Liachko I."/>
            <person name="Sullivan S."/>
            <person name="Sone E.D."/>
            <person name="Koren S."/>
            <person name="Silverstein K.A.T."/>
            <person name="Beckman K.B."/>
            <person name="Gohl D.M."/>
        </authorList>
    </citation>
    <scope>NUCLEOTIDE SEQUENCE</scope>
    <source>
        <strain evidence="1">Duluth1</strain>
        <tissue evidence="1">Whole animal</tissue>
    </source>
</reference>
<name>A0A9D4I2B0_DREPO</name>
<organism evidence="1 2">
    <name type="scientific">Dreissena polymorpha</name>
    <name type="common">Zebra mussel</name>
    <name type="synonym">Mytilus polymorpha</name>
    <dbReference type="NCBI Taxonomy" id="45954"/>
    <lineage>
        <taxon>Eukaryota</taxon>
        <taxon>Metazoa</taxon>
        <taxon>Spiralia</taxon>
        <taxon>Lophotrochozoa</taxon>
        <taxon>Mollusca</taxon>
        <taxon>Bivalvia</taxon>
        <taxon>Autobranchia</taxon>
        <taxon>Heteroconchia</taxon>
        <taxon>Euheterodonta</taxon>
        <taxon>Imparidentia</taxon>
        <taxon>Neoheterodontei</taxon>
        <taxon>Myida</taxon>
        <taxon>Dreissenoidea</taxon>
        <taxon>Dreissenidae</taxon>
        <taxon>Dreissena</taxon>
    </lineage>
</organism>
<evidence type="ECO:0000313" key="1">
    <source>
        <dbReference type="EMBL" id="KAH3747701.1"/>
    </source>
</evidence>
<keyword evidence="2" id="KW-1185">Reference proteome</keyword>
<accession>A0A9D4I2B0</accession>
<reference evidence="1" key="2">
    <citation type="submission" date="2020-11" db="EMBL/GenBank/DDBJ databases">
        <authorList>
            <person name="McCartney M.A."/>
            <person name="Auch B."/>
            <person name="Kono T."/>
            <person name="Mallez S."/>
            <person name="Becker A."/>
            <person name="Gohl D.M."/>
            <person name="Silverstein K.A.T."/>
            <person name="Koren S."/>
            <person name="Bechman K.B."/>
            <person name="Herman A."/>
            <person name="Abrahante J.E."/>
            <person name="Garbe J."/>
        </authorList>
    </citation>
    <scope>NUCLEOTIDE SEQUENCE</scope>
    <source>
        <strain evidence="1">Duluth1</strain>
        <tissue evidence="1">Whole animal</tissue>
    </source>
</reference>
<sequence length="72" mass="7907">MKHFTHMHYGKFSKKEARNESSVCSAGASINNDSSSGYMVGETESARSYQFSGILGSEVHDFCLHSLPVSVF</sequence>
<protein>
    <submittedName>
        <fullName evidence="1">Uncharacterized protein</fullName>
    </submittedName>
</protein>
<proteinExistence type="predicted"/>
<dbReference type="AlphaFoldDB" id="A0A9D4I2B0"/>
<evidence type="ECO:0000313" key="2">
    <source>
        <dbReference type="Proteomes" id="UP000828390"/>
    </source>
</evidence>
<dbReference type="Proteomes" id="UP000828390">
    <property type="component" value="Unassembled WGS sequence"/>
</dbReference>
<dbReference type="EMBL" id="JAIWYP010000010">
    <property type="protein sequence ID" value="KAH3747701.1"/>
    <property type="molecule type" value="Genomic_DNA"/>
</dbReference>
<gene>
    <name evidence="1" type="ORF">DPMN_182130</name>
</gene>